<evidence type="ECO:0000313" key="2">
    <source>
        <dbReference type="EMBL" id="GIP17931.1"/>
    </source>
</evidence>
<dbReference type="Proteomes" id="UP000683139">
    <property type="component" value="Unassembled WGS sequence"/>
</dbReference>
<dbReference type="GO" id="GO:0003824">
    <property type="term" value="F:catalytic activity"/>
    <property type="evidence" value="ECO:0007669"/>
    <property type="project" value="UniProtKB-ARBA"/>
</dbReference>
<gene>
    <name evidence="2" type="ORF">J40TS1_35730</name>
</gene>
<reference evidence="2" key="1">
    <citation type="submission" date="2021-03" db="EMBL/GenBank/DDBJ databases">
        <title>Antimicrobial resistance genes in bacteria isolated from Japanese honey, and their potential for conferring macrolide and lincosamide resistance in the American foulbrood pathogen Paenibacillus larvae.</title>
        <authorList>
            <person name="Okamoto M."/>
            <person name="Kumagai M."/>
            <person name="Kanamori H."/>
            <person name="Takamatsu D."/>
        </authorList>
    </citation>
    <scope>NUCLEOTIDE SEQUENCE</scope>
    <source>
        <strain evidence="2">J40TS1</strain>
    </source>
</reference>
<dbReference type="Pfam" id="PF06276">
    <property type="entry name" value="FhuF"/>
    <property type="match status" value="1"/>
</dbReference>
<comment type="caution">
    <text evidence="2">The sequence shown here is derived from an EMBL/GenBank/DDBJ whole genome shotgun (WGS) entry which is preliminary data.</text>
</comment>
<dbReference type="AlphaFoldDB" id="A0A920CYI8"/>
<proteinExistence type="predicted"/>
<name>A0A920CYI8_9BACL</name>
<dbReference type="EMBL" id="BOSE01000007">
    <property type="protein sequence ID" value="GIP17931.1"/>
    <property type="molecule type" value="Genomic_DNA"/>
</dbReference>
<keyword evidence="3" id="KW-1185">Reference proteome</keyword>
<accession>A0A920CYI8</accession>
<dbReference type="RefSeq" id="WP_213517789.1">
    <property type="nucleotide sequence ID" value="NZ_BOSE01000007.1"/>
</dbReference>
<protein>
    <recommendedName>
        <fullName evidence="1">Aerobactin siderophore biosynthesis IucA/IucC-like C-terminal domain-containing protein</fullName>
    </recommendedName>
</protein>
<feature type="domain" description="Aerobactin siderophore biosynthesis IucA/IucC-like C-terminal" evidence="1">
    <location>
        <begin position="67"/>
        <end position="226"/>
    </location>
</feature>
<dbReference type="InterPro" id="IPR022770">
    <property type="entry name" value="IucA/IucC-like_C"/>
</dbReference>
<evidence type="ECO:0000259" key="1">
    <source>
        <dbReference type="Pfam" id="PF06276"/>
    </source>
</evidence>
<evidence type="ECO:0000313" key="3">
    <source>
        <dbReference type="Proteomes" id="UP000683139"/>
    </source>
</evidence>
<sequence length="262" mass="29409">MEPFLSSPAWNELMSDYSIGWEHDERLAQPLKSIAVSELLQREQCDAYLSWFAQYIGAASISIAASMLIKRYAFLLAAPALYAMTYYDKGIVPSLTGCQLVTIAEAENRSRSRFPDLRLASVELTAPAASGGSREQWREQYVGQLFAEHIAPLLQSVATAGSVSTAILWENVMVRIAPLYAEDDQDPPQLRQRKKDDFSFLAVHAPAQLFAMRKNPLTRFVEQAEPDTVVPRSQRLTCCLYYQMAPEYCKKCPKSGSQKARL</sequence>
<organism evidence="2 3">
    <name type="scientific">Paenibacillus montaniterrae</name>
    <dbReference type="NCBI Taxonomy" id="429341"/>
    <lineage>
        <taxon>Bacteria</taxon>
        <taxon>Bacillati</taxon>
        <taxon>Bacillota</taxon>
        <taxon>Bacilli</taxon>
        <taxon>Bacillales</taxon>
        <taxon>Paenibacillaceae</taxon>
        <taxon>Paenibacillus</taxon>
    </lineage>
</organism>